<comment type="caution">
    <text evidence="1">The sequence shown here is derived from an EMBL/GenBank/DDBJ whole genome shotgun (WGS) entry which is preliminary data.</text>
</comment>
<evidence type="ECO:0000313" key="2">
    <source>
        <dbReference type="Proteomes" id="UP001606210"/>
    </source>
</evidence>
<reference evidence="1 2" key="1">
    <citation type="submission" date="2024-08" db="EMBL/GenBank/DDBJ databases">
        <authorList>
            <person name="Lu H."/>
        </authorList>
    </citation>
    <scope>NUCLEOTIDE SEQUENCE [LARGE SCALE GENOMIC DNA]</scope>
    <source>
        <strain evidence="1 2">LYH14W</strain>
    </source>
</reference>
<organism evidence="1 2">
    <name type="scientific">Pelomonas parva</name>
    <dbReference type="NCBI Taxonomy" id="3299032"/>
    <lineage>
        <taxon>Bacteria</taxon>
        <taxon>Pseudomonadati</taxon>
        <taxon>Pseudomonadota</taxon>
        <taxon>Betaproteobacteria</taxon>
        <taxon>Burkholderiales</taxon>
        <taxon>Sphaerotilaceae</taxon>
        <taxon>Roseateles</taxon>
    </lineage>
</organism>
<dbReference type="RefSeq" id="WP_394483424.1">
    <property type="nucleotide sequence ID" value="NZ_JBIGHV010000010.1"/>
</dbReference>
<evidence type="ECO:0000313" key="1">
    <source>
        <dbReference type="EMBL" id="MFG6433054.1"/>
    </source>
</evidence>
<dbReference type="EMBL" id="JBIGHV010000010">
    <property type="protein sequence ID" value="MFG6433054.1"/>
    <property type="molecule type" value="Genomic_DNA"/>
</dbReference>
<accession>A0ABW7F8W3</accession>
<proteinExistence type="predicted"/>
<keyword evidence="2" id="KW-1185">Reference proteome</keyword>
<dbReference type="Proteomes" id="UP001606210">
    <property type="component" value="Unassembled WGS sequence"/>
</dbReference>
<gene>
    <name evidence="1" type="ORF">ACG00Y_24280</name>
</gene>
<name>A0ABW7F8W3_9BURK</name>
<sequence>MNTKFYIPYFPSNPYGAEAPAKAPEAARAALEARLGGAWQVLAAKAAFEQAGGLHACWRGIYPPALTRWTDATRDALDAAYLAEPPRQVSIEDIDQLNSACIDVIATARYAYTQHEWLDAFTAHFGMSDYCNSREEAAAAGHRWLAIASQACPIAAAEQEIRKRSHTAQRLALPRDPTTIASAYLPRAINPETQGAPACF</sequence>
<protein>
    <submittedName>
        <fullName evidence="1">Uncharacterized protein</fullName>
    </submittedName>
</protein>